<evidence type="ECO:0000313" key="4">
    <source>
        <dbReference type="EMBL" id="CAR20543.1"/>
    </source>
</evidence>
<dbReference type="STRING" id="585057.ECIAI39_4437"/>
<evidence type="ECO:0000259" key="3">
    <source>
        <dbReference type="Pfam" id="PF17482"/>
    </source>
</evidence>
<evidence type="ECO:0000256" key="1">
    <source>
        <dbReference type="ARBA" id="ARBA00008005"/>
    </source>
</evidence>
<protein>
    <submittedName>
        <fullName evidence="4">Putative phage tail sheath protein</fullName>
    </submittedName>
</protein>
<sequence>MYMAANYLHGVETIEIETGPRPVKAVKSAVIALIGTAPCGPVNKPTLCLSESDAAQFGSTQTNFTIPQALKAIYDHGAGTVVVINVLDPAKHGSNISNESITFDANNQAKLTHRNVRNVVLKPSSSNSSTYNTAAFSVDEQTGIITRTGADIPPGAKVCAYYSWCDPTKVTAADIIGAVNTAGDRTGMKLLQDTYNLYGFYAKILLAPVFCTQKSVTTELIAQAEKLGAITYIDAPIGTTFQQVLAGRGSQGAINFNTSSDRARLCYPHVKVYDGITNQEVLEPLSSRAAGLRAKVDLEKGFWWSNSNQEIQGITGIERSLSAMIDDPQSEVNQLNENGITTIFNSYGSGLRLWGNRTAAWPTVTHMRNFENVRRTGDVINESIRYFSQQYIDMPINQALIDALTESVNTWGRKLIADGALLGFECWYDPARNSPTELSAGHLLLSYKFTPPPPLERLTFETEITSEYLVSLESNS</sequence>
<dbReference type="Pfam" id="PF17482">
    <property type="entry name" value="Phage_sheath_1C"/>
    <property type="match status" value="1"/>
</dbReference>
<feature type="domain" description="Tail sheath protein subtilisin-like" evidence="2">
    <location>
        <begin position="184"/>
        <end position="359"/>
    </location>
</feature>
<dbReference type="HOGENOM" id="CLU_037707_0_1_6"/>
<name>A0A0H3MMR0_ECO7I</name>
<dbReference type="PANTHER" id="PTHR35861">
    <property type="match status" value="1"/>
</dbReference>
<dbReference type="InterPro" id="IPR052042">
    <property type="entry name" value="Tail_sheath_structural"/>
</dbReference>
<proteinExistence type="inferred from homology"/>
<dbReference type="InterPro" id="IPR035089">
    <property type="entry name" value="Phage_sheath_subtilisin"/>
</dbReference>
<feature type="domain" description="Tail sheath protein C-terminal" evidence="3">
    <location>
        <begin position="368"/>
        <end position="465"/>
    </location>
</feature>
<accession>A0A0H3MMR0</accession>
<dbReference type="KEGG" id="ect:ECIAI39_4437"/>
<dbReference type="EMBL" id="CU928164">
    <property type="protein sequence ID" value="CAR20543.1"/>
    <property type="molecule type" value="Genomic_DNA"/>
</dbReference>
<dbReference type="InterPro" id="IPR020287">
    <property type="entry name" value="Tail_sheath_C"/>
</dbReference>
<comment type="similarity">
    <text evidence="1">Belongs to the myoviridae tail sheath protein family.</text>
</comment>
<dbReference type="Gene3D" id="3.40.50.11780">
    <property type="match status" value="1"/>
</dbReference>
<evidence type="ECO:0000259" key="2">
    <source>
        <dbReference type="Pfam" id="PF04984"/>
    </source>
</evidence>
<dbReference type="Pfam" id="PF04984">
    <property type="entry name" value="Phage_sheath_1"/>
    <property type="match status" value="1"/>
</dbReference>
<dbReference type="AlphaFoldDB" id="A0A0H3MMR0"/>
<organism evidence="4 5">
    <name type="scientific">Escherichia coli O7:K1 (strain IAI39 / ExPEC)</name>
    <dbReference type="NCBI Taxonomy" id="585057"/>
    <lineage>
        <taxon>Bacteria</taxon>
        <taxon>Pseudomonadati</taxon>
        <taxon>Pseudomonadota</taxon>
        <taxon>Gammaproteobacteria</taxon>
        <taxon>Enterobacterales</taxon>
        <taxon>Enterobacteriaceae</taxon>
        <taxon>Escherichia</taxon>
    </lineage>
</organism>
<dbReference type="PANTHER" id="PTHR35861:SF1">
    <property type="entry name" value="PHAGE TAIL SHEATH PROTEIN"/>
    <property type="match status" value="1"/>
</dbReference>
<gene>
    <name evidence="4" type="ordered locus">ECIAI39_4437</name>
</gene>
<evidence type="ECO:0000313" key="5">
    <source>
        <dbReference type="Proteomes" id="UP000000749"/>
    </source>
</evidence>
<reference evidence="5" key="1">
    <citation type="journal article" date="2009" name="PLoS Genet.">
        <title>Organised genome dynamics in the Escherichia coli species results in highly diverse adaptive paths.</title>
        <authorList>
            <person name="Touchon M."/>
            <person name="Hoede C."/>
            <person name="Tenaillon O."/>
            <person name="Barbe V."/>
            <person name="Baeriswyl S."/>
            <person name="Bidet P."/>
            <person name="Bingen E."/>
            <person name="Bonacorsi S."/>
            <person name="Bouchier C."/>
            <person name="Bouvet O."/>
            <person name="Calteau A."/>
            <person name="Chiapello H."/>
            <person name="Clermont O."/>
            <person name="Cruveiller S."/>
            <person name="Danchin A."/>
            <person name="Diard M."/>
            <person name="Dossat C."/>
            <person name="Karoui M.E."/>
            <person name="Frapy E."/>
            <person name="Garry L."/>
            <person name="Ghigo J.M."/>
            <person name="Gilles A.M."/>
            <person name="Johnson J."/>
            <person name="Le Bouguenec C."/>
            <person name="Lescat M."/>
            <person name="Mangenot S."/>
            <person name="Martinez-Jehanne V."/>
            <person name="Matic I."/>
            <person name="Nassif X."/>
            <person name="Oztas S."/>
            <person name="Petit M.A."/>
            <person name="Pichon C."/>
            <person name="Rouy Z."/>
            <person name="Ruf C.S."/>
            <person name="Schneider D."/>
            <person name="Tourret J."/>
            <person name="Vacherie B."/>
            <person name="Vallenet D."/>
            <person name="Medigue C."/>
            <person name="Rocha E.P.C."/>
            <person name="Denamur E."/>
        </authorList>
    </citation>
    <scope>NUCLEOTIDE SEQUENCE [LARGE SCALE GENOMIC DNA]</scope>
    <source>
        <strain evidence="5">IAI39 / ExPEC</strain>
    </source>
</reference>
<dbReference type="PATRIC" id="fig|585057.6.peg.4584"/>
<dbReference type="Proteomes" id="UP000000749">
    <property type="component" value="Chromosome"/>
</dbReference>